<feature type="transmembrane region" description="Helical" evidence="2">
    <location>
        <begin position="486"/>
        <end position="507"/>
    </location>
</feature>
<reference evidence="4" key="1">
    <citation type="submission" date="2021-09" db="EMBL/GenBank/DDBJ databases">
        <authorList>
            <person name="Martin H S."/>
        </authorList>
    </citation>
    <scope>NUCLEOTIDE SEQUENCE</scope>
</reference>
<sequence>MKTKVLLVVCLLHITLANTKHELKVVDNHEKYKTYQLDVPGKEPITIFENKPLKEDPQSKWDIVETQENDDEIKNLMTHIIHDIHSDKPRCYGPSCQEGFVEDEGPQESVEDYVLDNKDKLKDFNDYSNERMQAIAALAAKLKKLKNKSDRYSSAPSQDYENDDKVYTSWNRLKVKQHKHPYDDKDGWVTLEPVAWSTSKVSKWKPNVKKQKPSYWNDNEDTKYTNDDRFQESEESYVYPQKRPTMTRPGYINNKLYMPQEFESELPSKPSWTKNKPQHNTQSYHSSWSSDDSRRPYKPNCDHEEDYPSEDSIYYGMSDSVVTDNRPPNFPFEYEALHQASSQKRPLRRPTQVVYADTPDYHSDHSRPPYGDGQWVLLSTTKGYRNKKRQRSLSSSEENVDVPSITSHQSVSLTVLPVDENSTTNMTTSHGGMLEVEKTFQTVEESKRDMDLKNDLESSASQPRPVRKVVRKKLVGNQNSPDSSTVLAAVGAGMVPATMAMVVPMMLGRRRRRDLDYTPQILHIQDDILRQ</sequence>
<proteinExistence type="predicted"/>
<feature type="region of interest" description="Disordered" evidence="1">
    <location>
        <begin position="210"/>
        <end position="235"/>
    </location>
</feature>
<keyword evidence="2" id="KW-1133">Transmembrane helix</keyword>
<accession>A0A8J2R5K1</accession>
<keyword evidence="2" id="KW-0472">Membrane</keyword>
<feature type="compositionally biased region" description="Polar residues" evidence="1">
    <location>
        <begin position="270"/>
        <end position="282"/>
    </location>
</feature>
<feature type="signal peptide" evidence="3">
    <location>
        <begin position="1"/>
        <end position="17"/>
    </location>
</feature>
<dbReference type="OrthoDB" id="8185211at2759"/>
<evidence type="ECO:0000256" key="3">
    <source>
        <dbReference type="SAM" id="SignalP"/>
    </source>
</evidence>
<feature type="region of interest" description="Disordered" evidence="1">
    <location>
        <begin position="386"/>
        <end position="407"/>
    </location>
</feature>
<feature type="compositionally biased region" description="Basic and acidic residues" evidence="1">
    <location>
        <begin position="220"/>
        <end position="232"/>
    </location>
</feature>
<comment type="caution">
    <text evidence="4">The sequence shown here is derived from an EMBL/GenBank/DDBJ whole genome shotgun (WGS) entry which is preliminary data.</text>
</comment>
<evidence type="ECO:0000256" key="2">
    <source>
        <dbReference type="SAM" id="Phobius"/>
    </source>
</evidence>
<dbReference type="Proteomes" id="UP000789524">
    <property type="component" value="Unassembled WGS sequence"/>
</dbReference>
<feature type="chain" id="PRO_5035231554" evidence="3">
    <location>
        <begin position="18"/>
        <end position="531"/>
    </location>
</feature>
<protein>
    <submittedName>
        <fullName evidence="4">(African queen) hypothetical protein</fullName>
    </submittedName>
</protein>
<evidence type="ECO:0000256" key="1">
    <source>
        <dbReference type="SAM" id="MobiDB-lite"/>
    </source>
</evidence>
<gene>
    <name evidence="4" type="ORF">DCHRY22_LOCUS14572</name>
</gene>
<keyword evidence="5" id="KW-1185">Reference proteome</keyword>
<organism evidence="4 5">
    <name type="scientific">Danaus chrysippus</name>
    <name type="common">African queen</name>
    <dbReference type="NCBI Taxonomy" id="151541"/>
    <lineage>
        <taxon>Eukaryota</taxon>
        <taxon>Metazoa</taxon>
        <taxon>Ecdysozoa</taxon>
        <taxon>Arthropoda</taxon>
        <taxon>Hexapoda</taxon>
        <taxon>Insecta</taxon>
        <taxon>Pterygota</taxon>
        <taxon>Neoptera</taxon>
        <taxon>Endopterygota</taxon>
        <taxon>Lepidoptera</taxon>
        <taxon>Glossata</taxon>
        <taxon>Ditrysia</taxon>
        <taxon>Papilionoidea</taxon>
        <taxon>Nymphalidae</taxon>
        <taxon>Danainae</taxon>
        <taxon>Danaini</taxon>
        <taxon>Danaina</taxon>
        <taxon>Danaus</taxon>
        <taxon>Anosia</taxon>
    </lineage>
</organism>
<keyword evidence="2" id="KW-0812">Transmembrane</keyword>
<dbReference type="AlphaFoldDB" id="A0A8J2R5K1"/>
<evidence type="ECO:0000313" key="4">
    <source>
        <dbReference type="EMBL" id="CAG9583113.1"/>
    </source>
</evidence>
<dbReference type="EMBL" id="CAKASE010000081">
    <property type="protein sequence ID" value="CAG9583113.1"/>
    <property type="molecule type" value="Genomic_DNA"/>
</dbReference>
<keyword evidence="3" id="KW-0732">Signal</keyword>
<name>A0A8J2R5K1_9NEOP</name>
<feature type="region of interest" description="Disordered" evidence="1">
    <location>
        <begin position="265"/>
        <end position="311"/>
    </location>
</feature>
<evidence type="ECO:0000313" key="5">
    <source>
        <dbReference type="Proteomes" id="UP000789524"/>
    </source>
</evidence>